<gene>
    <name evidence="1" type="ORF">Deia_00796</name>
</gene>
<reference evidence="1 2" key="1">
    <citation type="journal article" date="2019" name="ISME J.">
        <title>Deianiraea, an extracellular bacterium associated with the ciliate Paramecium, suggests an alternative scenario for the evolution of Rickettsiales.</title>
        <authorList>
            <person name="Castelli M."/>
            <person name="Sabaneyeva E."/>
            <person name="Lanzoni O."/>
            <person name="Lebedeva N."/>
            <person name="Floriano A.M."/>
            <person name="Gaiarsa S."/>
            <person name="Benken K."/>
            <person name="Modeo L."/>
            <person name="Bandi C."/>
            <person name="Potekhin A."/>
            <person name="Sassera D."/>
            <person name="Petroni G."/>
        </authorList>
    </citation>
    <scope>NUCLEOTIDE SEQUENCE [LARGE SCALE GENOMIC DNA]</scope>
    <source>
        <strain evidence="1">CyL4-1</strain>
    </source>
</reference>
<protein>
    <submittedName>
        <fullName evidence="1">Uncharacterized protein</fullName>
    </submittedName>
</protein>
<name>A0A5B8XHG5_9RICK</name>
<dbReference type="AlphaFoldDB" id="A0A5B8XHG5"/>
<sequence>MIKNKHIKLKNKKIKAEKNTATTNTDRGFNVNLFDPDEIILALQNDITPDYMGFVQSDYFAQYHFLKDPIAAKSIRSYFDKAVNVFKEKYVS</sequence>
<keyword evidence="2" id="KW-1185">Reference proteome</keyword>
<dbReference type="Proteomes" id="UP000321934">
    <property type="component" value="Chromosome"/>
</dbReference>
<evidence type="ECO:0000313" key="1">
    <source>
        <dbReference type="EMBL" id="QED23584.1"/>
    </source>
</evidence>
<dbReference type="EMBL" id="CP029077">
    <property type="protein sequence ID" value="QED23584.1"/>
    <property type="molecule type" value="Genomic_DNA"/>
</dbReference>
<accession>A0A5B8XHG5</accession>
<evidence type="ECO:0000313" key="2">
    <source>
        <dbReference type="Proteomes" id="UP000321934"/>
    </source>
</evidence>
<proteinExistence type="predicted"/>
<organism evidence="1 2">
    <name type="scientific">Candidatus Deianiraea vastatrix</name>
    <dbReference type="NCBI Taxonomy" id="2163644"/>
    <lineage>
        <taxon>Bacteria</taxon>
        <taxon>Pseudomonadati</taxon>
        <taxon>Pseudomonadota</taxon>
        <taxon>Alphaproteobacteria</taxon>
        <taxon>Rickettsiales</taxon>
        <taxon>Candidatus Deianiraeaceae</taxon>
        <taxon>Candidatus Deianiraea</taxon>
    </lineage>
</organism>
<dbReference type="RefSeq" id="WP_146820849.1">
    <property type="nucleotide sequence ID" value="NZ_CP029077.1"/>
</dbReference>